<feature type="region of interest" description="Disordered" evidence="1">
    <location>
        <begin position="430"/>
        <end position="451"/>
    </location>
</feature>
<name>A0A158PB33_ANGCA</name>
<evidence type="ECO:0000256" key="1">
    <source>
        <dbReference type="SAM" id="MobiDB-lite"/>
    </source>
</evidence>
<dbReference type="WBParaSite" id="ACAC_0001035501-mRNA-1">
    <property type="protein sequence ID" value="ACAC_0001035501-mRNA-1"/>
    <property type="gene ID" value="ACAC_0001035501"/>
</dbReference>
<sequence>MDKFCAAIGPQDGKTEGRKLSSKDFDAILNEIKKPVKNPAPRGRADTTCSTPVRESMGSKEAERRARRLEMLRERQLHYQKQELNLGGYHDVFNDTCPEFKPRVASHEESVMTSDDESVKTTQIDAASVGGSADLVPPGAHNDSLENVLSKMRVTPKKVNRVVKRGIFTRLPSDFTSAVDSNASERTPQTTFESHPSAADVPVVVEKINETFVIEKTNKTFLIEENPNAGKNVDIPDTKRDIPNAPNANNTNSAEVVFAVPAVPTKASKAAVKTTLHQREERANNSEKKNTSILETMDLDLRSPGRTLFASFPPNKKRSLATTPIKTTSSHNGDAMEMTIEMSDISQQPSVESDDDSVVDPVTDPRPTEATPSRCTTSSNIPLAPINSAVTPFRRPVTNLSASERWEVIQRSVERLSKPRTRGHCRRVTERCESNDQISPYPGTTSNGAQPVTPFEPIDPYRMFAPHAGRSGTARRVPPIKRRTALLSRSSLFAHDMEVSNKPRDSLGDKSGGTKAAVDPVEDKQVATSLIPSGHDECNHTALSVANNPEVLILTRPVIPSSSSTSNVRRSMRNRMKPVRRWLGEKPVYTVSPGGGRTLVGVTEVEVRDKRWLKFKTADFRLAKEREQQLAAHRRFLREKRKQEARARKQSRLLDLQSRHERGMDLDITADSIVTSSEDEDSD</sequence>
<accession>A0A158PB33</accession>
<feature type="region of interest" description="Disordered" evidence="1">
    <location>
        <begin position="498"/>
        <end position="519"/>
    </location>
</feature>
<protein>
    <submittedName>
        <fullName evidence="3">HP domain-containing protein</fullName>
    </submittedName>
</protein>
<reference evidence="3" key="2">
    <citation type="submission" date="2016-04" db="UniProtKB">
        <authorList>
            <consortium name="WormBaseParasite"/>
        </authorList>
    </citation>
    <scope>IDENTIFICATION</scope>
</reference>
<feature type="compositionally biased region" description="Polar residues" evidence="1">
    <location>
        <begin position="320"/>
        <end position="332"/>
    </location>
</feature>
<feature type="compositionally biased region" description="Polar residues" evidence="1">
    <location>
        <begin position="435"/>
        <end position="450"/>
    </location>
</feature>
<evidence type="ECO:0000313" key="3">
    <source>
        <dbReference type="WBParaSite" id="ACAC_0001035501-mRNA-1"/>
    </source>
</evidence>
<feature type="region of interest" description="Disordered" evidence="1">
    <location>
        <begin position="275"/>
        <end position="380"/>
    </location>
</feature>
<reference evidence="2" key="1">
    <citation type="submission" date="2012-09" db="EMBL/GenBank/DDBJ databases">
        <authorList>
            <person name="Martin A.A."/>
        </authorList>
    </citation>
    <scope>NUCLEOTIDE SEQUENCE</scope>
</reference>
<dbReference type="AlphaFoldDB" id="A0A158PB33"/>
<organism evidence="2 3">
    <name type="scientific">Angiostrongylus cantonensis</name>
    <name type="common">Rat lungworm</name>
    <dbReference type="NCBI Taxonomy" id="6313"/>
    <lineage>
        <taxon>Eukaryota</taxon>
        <taxon>Metazoa</taxon>
        <taxon>Ecdysozoa</taxon>
        <taxon>Nematoda</taxon>
        <taxon>Chromadorea</taxon>
        <taxon>Rhabditida</taxon>
        <taxon>Rhabditina</taxon>
        <taxon>Rhabditomorpha</taxon>
        <taxon>Strongyloidea</taxon>
        <taxon>Metastrongylidae</taxon>
        <taxon>Angiostrongylus</taxon>
    </lineage>
</organism>
<feature type="compositionally biased region" description="Basic and acidic residues" evidence="1">
    <location>
        <begin position="498"/>
        <end position="508"/>
    </location>
</feature>
<dbReference type="Proteomes" id="UP000035642">
    <property type="component" value="Unassembled WGS sequence"/>
</dbReference>
<feature type="compositionally biased region" description="Basic and acidic residues" evidence="1">
    <location>
        <begin position="277"/>
        <end position="290"/>
    </location>
</feature>
<evidence type="ECO:0000313" key="2">
    <source>
        <dbReference type="Proteomes" id="UP000035642"/>
    </source>
</evidence>
<proteinExistence type="predicted"/>
<keyword evidence="2" id="KW-1185">Reference proteome</keyword>
<feature type="compositionally biased region" description="Polar residues" evidence="1">
    <location>
        <begin position="370"/>
        <end position="380"/>
    </location>
</feature>
<feature type="region of interest" description="Disordered" evidence="1">
    <location>
        <begin position="33"/>
        <end position="63"/>
    </location>
</feature>